<evidence type="ECO:0000256" key="1">
    <source>
        <dbReference type="ARBA" id="ARBA00004141"/>
    </source>
</evidence>
<feature type="transmembrane region" description="Helical" evidence="6">
    <location>
        <begin position="99"/>
        <end position="118"/>
    </location>
</feature>
<evidence type="ECO:0000313" key="7">
    <source>
        <dbReference type="EMBL" id="JAP39056.1"/>
    </source>
</evidence>
<keyword evidence="3 6" id="KW-1133">Transmembrane helix</keyword>
<dbReference type="GO" id="GO:0020037">
    <property type="term" value="F:heme binding"/>
    <property type="evidence" value="ECO:0007669"/>
    <property type="project" value="TreeGrafter"/>
</dbReference>
<evidence type="ECO:0000256" key="6">
    <source>
        <dbReference type="SAM" id="Phobius"/>
    </source>
</evidence>
<dbReference type="InterPro" id="IPR049680">
    <property type="entry name" value="FLVCR1-2_SLC49-like"/>
</dbReference>
<feature type="transmembrane region" description="Helical" evidence="6">
    <location>
        <begin position="424"/>
        <end position="442"/>
    </location>
</feature>
<keyword evidence="7" id="KW-0675">Receptor</keyword>
<comment type="subcellular location">
    <subcellularLocation>
        <location evidence="1">Membrane</location>
        <topology evidence="1">Multi-pass membrane protein</topology>
    </subcellularLocation>
</comment>
<dbReference type="InterPro" id="IPR036259">
    <property type="entry name" value="MFS_trans_sf"/>
</dbReference>
<dbReference type="PANTHER" id="PTHR10924:SF4">
    <property type="entry name" value="GH15861P"/>
    <property type="match status" value="1"/>
</dbReference>
<feature type="transmembrane region" description="Helical" evidence="6">
    <location>
        <begin position="228"/>
        <end position="248"/>
    </location>
</feature>
<keyword evidence="4 6" id="KW-0472">Membrane</keyword>
<protein>
    <submittedName>
        <fullName evidence="7">Feline leukemia virus subgroup C receptor-related protein 2</fullName>
    </submittedName>
</protein>
<dbReference type="GO" id="GO:0015232">
    <property type="term" value="F:heme transmembrane transporter activity"/>
    <property type="evidence" value="ECO:0007669"/>
    <property type="project" value="TreeGrafter"/>
</dbReference>
<dbReference type="Pfam" id="PF07690">
    <property type="entry name" value="MFS_1"/>
    <property type="match status" value="1"/>
</dbReference>
<feature type="transmembrane region" description="Helical" evidence="6">
    <location>
        <begin position="72"/>
        <end position="92"/>
    </location>
</feature>
<evidence type="ECO:0000256" key="2">
    <source>
        <dbReference type="ARBA" id="ARBA00022692"/>
    </source>
</evidence>
<feature type="compositionally biased region" description="Low complexity" evidence="5">
    <location>
        <begin position="293"/>
        <end position="306"/>
    </location>
</feature>
<sequence length="444" mass="49127">MGDNIDKEERDEIVDPKLYEPVLYKKRWLMLLLFASVSMLNAFQWIHLNIVADSVIYFWNGSLPADPYQQDLSIAWLSMIYMLSYIPLIIPATWLLDRYGLRVSIVLGAILNTLGAWLKCVSVQLSEPVGVSTTAAFSSFPILMLAQTVCSISQVSLLGMPAQLAVTWFGQNELPLATAIGVFGNQVGVALGFGIPPLIVPSLESFTTANSTQQADDMFADFKRGFQYLLYGGAIIITVDLLLILIFFRNQPKQAPSRAQYARLTRLKQQKAGAAQFVSNGDADRERSENDLSRSSSPVSSHSTDSITTVFGPENGGYKATFVKLLKNYCFDLLNICYGVNTGVYHTISTLLSVILLAHYPQDQVAIGWIGFTMVIAGLIGSIVAGVVLERTGRYRRVLIIFYVLSVVSFGFYVGSIYTCQIGVIFFAMFLLGFFSIWIPAIRI</sequence>
<keyword evidence="2 6" id="KW-0812">Transmembrane</keyword>
<feature type="transmembrane region" description="Helical" evidence="6">
    <location>
        <begin position="366"/>
        <end position="389"/>
    </location>
</feature>
<evidence type="ECO:0000256" key="3">
    <source>
        <dbReference type="ARBA" id="ARBA00022989"/>
    </source>
</evidence>
<dbReference type="GO" id="GO:0097037">
    <property type="term" value="P:heme export"/>
    <property type="evidence" value="ECO:0007669"/>
    <property type="project" value="TreeGrafter"/>
</dbReference>
<reference evidence="7" key="1">
    <citation type="submission" date="2016-01" db="EMBL/GenBank/DDBJ databases">
        <title>Reference transcriptome for the parasite Schistocephalus solidus: insights into the molecular evolution of parasitism.</title>
        <authorList>
            <person name="Hebert F.O."/>
            <person name="Grambauer S."/>
            <person name="Barber I."/>
            <person name="Landry C.R."/>
            <person name="Aubin-Horth N."/>
        </authorList>
    </citation>
    <scope>NUCLEOTIDE SEQUENCE</scope>
</reference>
<name>A0A0X3NVY6_SCHSO</name>
<organism evidence="7">
    <name type="scientific">Schistocephalus solidus</name>
    <name type="common">Tapeworm</name>
    <dbReference type="NCBI Taxonomy" id="70667"/>
    <lineage>
        <taxon>Eukaryota</taxon>
        <taxon>Metazoa</taxon>
        <taxon>Spiralia</taxon>
        <taxon>Lophotrochozoa</taxon>
        <taxon>Platyhelminthes</taxon>
        <taxon>Cestoda</taxon>
        <taxon>Eucestoda</taxon>
        <taxon>Diphyllobothriidea</taxon>
        <taxon>Diphyllobothriidae</taxon>
        <taxon>Schistocephalus</taxon>
    </lineage>
</organism>
<proteinExistence type="predicted"/>
<feature type="transmembrane region" description="Helical" evidence="6">
    <location>
        <begin position="138"/>
        <end position="162"/>
    </location>
</feature>
<dbReference type="AlphaFoldDB" id="A0A0X3NVY6"/>
<feature type="transmembrane region" description="Helical" evidence="6">
    <location>
        <begin position="333"/>
        <end position="360"/>
    </location>
</feature>
<evidence type="ECO:0000256" key="5">
    <source>
        <dbReference type="SAM" id="MobiDB-lite"/>
    </source>
</evidence>
<dbReference type="SUPFAM" id="SSF103473">
    <property type="entry name" value="MFS general substrate transporter"/>
    <property type="match status" value="1"/>
</dbReference>
<evidence type="ECO:0000256" key="4">
    <source>
        <dbReference type="ARBA" id="ARBA00023136"/>
    </source>
</evidence>
<dbReference type="InterPro" id="IPR011701">
    <property type="entry name" value="MFS"/>
</dbReference>
<dbReference type="GO" id="GO:0016020">
    <property type="term" value="C:membrane"/>
    <property type="evidence" value="ECO:0007669"/>
    <property type="project" value="UniProtKB-SubCell"/>
</dbReference>
<accession>A0A0X3NVY6</accession>
<dbReference type="Gene3D" id="1.20.1250.20">
    <property type="entry name" value="MFS general substrate transporter like domains"/>
    <property type="match status" value="2"/>
</dbReference>
<feature type="compositionally biased region" description="Basic and acidic residues" evidence="5">
    <location>
        <begin position="282"/>
        <end position="292"/>
    </location>
</feature>
<feature type="transmembrane region" description="Helical" evidence="6">
    <location>
        <begin position="174"/>
        <end position="195"/>
    </location>
</feature>
<dbReference type="PANTHER" id="PTHR10924">
    <property type="entry name" value="MAJOR FACILITATOR SUPERFAMILY PROTEIN-RELATED"/>
    <property type="match status" value="1"/>
</dbReference>
<dbReference type="EMBL" id="GEEE01024169">
    <property type="protein sequence ID" value="JAP39056.1"/>
    <property type="molecule type" value="Transcribed_RNA"/>
</dbReference>
<feature type="region of interest" description="Disordered" evidence="5">
    <location>
        <begin position="273"/>
        <end position="306"/>
    </location>
</feature>
<gene>
    <name evidence="7" type="primary">FLVC2</name>
    <name evidence="7" type="ORF">TR91067</name>
</gene>
<feature type="transmembrane region" description="Helical" evidence="6">
    <location>
        <begin position="28"/>
        <end position="52"/>
    </location>
</feature>
<feature type="transmembrane region" description="Helical" evidence="6">
    <location>
        <begin position="398"/>
        <end position="418"/>
    </location>
</feature>